<feature type="compositionally biased region" description="Basic and acidic residues" evidence="1">
    <location>
        <begin position="48"/>
        <end position="75"/>
    </location>
</feature>
<dbReference type="EMBL" id="CAEQ01001747">
    <property type="protein sequence ID" value="CCD15036.1"/>
    <property type="molecule type" value="Genomic_DNA"/>
</dbReference>
<feature type="compositionally biased region" description="Polar residues" evidence="1">
    <location>
        <begin position="77"/>
        <end position="89"/>
    </location>
</feature>
<proteinExistence type="predicted"/>
<comment type="caution">
    <text evidence="2">The sequence shown here is derived from an EMBL/GenBank/DDBJ whole genome shotgun (WGS) entry which is preliminary data.</text>
</comment>
<feature type="region of interest" description="Disordered" evidence="1">
    <location>
        <begin position="48"/>
        <end position="95"/>
    </location>
</feature>
<name>F9WCP1_TRYCI</name>
<evidence type="ECO:0008006" key="4">
    <source>
        <dbReference type="Google" id="ProtNLM"/>
    </source>
</evidence>
<protein>
    <recommendedName>
        <fullName evidence="4">Variant surface glycoprotein</fullName>
    </recommendedName>
</protein>
<keyword evidence="3" id="KW-1185">Reference proteome</keyword>
<dbReference type="AlphaFoldDB" id="F9WCP1"/>
<evidence type="ECO:0000313" key="3">
    <source>
        <dbReference type="Proteomes" id="UP000000702"/>
    </source>
</evidence>
<organism evidence="2 3">
    <name type="scientific">Trypanosoma congolense (strain IL3000)</name>
    <dbReference type="NCBI Taxonomy" id="1068625"/>
    <lineage>
        <taxon>Eukaryota</taxon>
        <taxon>Discoba</taxon>
        <taxon>Euglenozoa</taxon>
        <taxon>Kinetoplastea</taxon>
        <taxon>Metakinetoplastina</taxon>
        <taxon>Trypanosomatida</taxon>
        <taxon>Trypanosomatidae</taxon>
        <taxon>Trypanosoma</taxon>
        <taxon>Nannomonas</taxon>
    </lineage>
</organism>
<reference evidence="2 3" key="2">
    <citation type="journal article" date="2012" name="Proc. Natl. Acad. Sci. U.S.A.">
        <title>Antigenic diversity is generated by distinct evolutionary mechanisms in African trypanosome species.</title>
        <authorList>
            <person name="Jackson A.P."/>
            <person name="Berry A."/>
            <person name="Aslett M."/>
            <person name="Allison H.C."/>
            <person name="Burton P."/>
            <person name="Vavrova-Anderson J."/>
            <person name="Brown R."/>
            <person name="Browne H."/>
            <person name="Corton N."/>
            <person name="Hauser H."/>
            <person name="Gamble J."/>
            <person name="Gilderthorp R."/>
            <person name="Marcello L."/>
            <person name="McQuillan J."/>
            <person name="Otto T.D."/>
            <person name="Quail M.A."/>
            <person name="Sanders M.J."/>
            <person name="van Tonder A."/>
            <person name="Ginger M.L."/>
            <person name="Field M.C."/>
            <person name="Barry J.D."/>
            <person name="Hertz-Fowler C."/>
            <person name="Berriman M."/>
        </authorList>
    </citation>
    <scope>NUCLEOTIDE SEQUENCE [LARGE SCALE GENOMIC DNA]</scope>
    <source>
        <strain evidence="2 3">IL3000</strain>
    </source>
</reference>
<dbReference type="Proteomes" id="UP000000702">
    <property type="component" value="Unassembled WGS sequence"/>
</dbReference>
<evidence type="ECO:0000256" key="1">
    <source>
        <dbReference type="SAM" id="MobiDB-lite"/>
    </source>
</evidence>
<sequence length="124" mass="14171">MRRLGEGNFSDFVACDGSPNRGVCVMYYTTFPPPPWWKVLDDALKEDEKLQKQREEEERSKQREQDKNQDSDKAGTLKSTNTITNQTEASQKHNITDKLRKLNITSGTPISMPSSWLLSAAFLF</sequence>
<evidence type="ECO:0000313" key="2">
    <source>
        <dbReference type="EMBL" id="CCD15036.1"/>
    </source>
</evidence>
<gene>
    <name evidence="2" type="ORF">TCIL3000_0_56020</name>
</gene>
<accession>F9WCP1</accession>
<reference evidence="3" key="1">
    <citation type="submission" date="2011-07" db="EMBL/GenBank/DDBJ databases">
        <title>Divergent evolution of antigenic variation in African trypanosomes.</title>
        <authorList>
            <person name="Jackson A.P."/>
            <person name="Berry A."/>
            <person name="Allison H.C."/>
            <person name="Burton P."/>
            <person name="Anderson J."/>
            <person name="Aslett M."/>
            <person name="Brown R."/>
            <person name="Corton N."/>
            <person name="Harris D."/>
            <person name="Hauser H."/>
            <person name="Gamble J."/>
            <person name="Gilderthorp R."/>
            <person name="McQuillan J."/>
            <person name="Quail M.A."/>
            <person name="Sanders M."/>
            <person name="Van Tonder A."/>
            <person name="Ginger M.L."/>
            <person name="Donelson J.E."/>
            <person name="Field M.C."/>
            <person name="Barry J.D."/>
            <person name="Berriman M."/>
            <person name="Hertz-Fowler C."/>
        </authorList>
    </citation>
    <scope>NUCLEOTIDE SEQUENCE [LARGE SCALE GENOMIC DNA]</scope>
    <source>
        <strain evidence="3">IL3000</strain>
    </source>
</reference>